<dbReference type="EMBL" id="VCAU01000123">
    <property type="protein sequence ID" value="KAF9884395.1"/>
    <property type="molecule type" value="Genomic_DNA"/>
</dbReference>
<keyword evidence="4" id="KW-1185">Reference proteome</keyword>
<sequence>MQFLASLALLLSVVGANPIQRAKEIGNHFYLKTEDSETEYHNGLYVYGYHSAAGMNDAVLSGNVEDASPAFMNGTYVQFDLDTPFPWGLVMSQVNYASWEPVQINAGYGQDGFFTNSTGLQWETEVGFGGWLVCDWYHNAPQLFFMDRYRKPVIPQECTRVLLKLEYFDQ</sequence>
<gene>
    <name evidence="3" type="ORF">FE257_001795</name>
</gene>
<reference evidence="3" key="2">
    <citation type="submission" date="2020-02" db="EMBL/GenBank/DDBJ databases">
        <authorList>
            <person name="Gilchrist C.L.M."/>
            <person name="Chooi Y.-H."/>
        </authorList>
    </citation>
    <scope>NUCLEOTIDE SEQUENCE</scope>
    <source>
        <strain evidence="3">MST-FP2251</strain>
    </source>
</reference>
<feature type="domain" description="DUF7907" evidence="2">
    <location>
        <begin position="27"/>
        <end position="167"/>
    </location>
</feature>
<evidence type="ECO:0000313" key="4">
    <source>
        <dbReference type="Proteomes" id="UP001194746"/>
    </source>
</evidence>
<organism evidence="3 4">
    <name type="scientific">Aspergillus nanangensis</name>
    <dbReference type="NCBI Taxonomy" id="2582783"/>
    <lineage>
        <taxon>Eukaryota</taxon>
        <taxon>Fungi</taxon>
        <taxon>Dikarya</taxon>
        <taxon>Ascomycota</taxon>
        <taxon>Pezizomycotina</taxon>
        <taxon>Eurotiomycetes</taxon>
        <taxon>Eurotiomycetidae</taxon>
        <taxon>Eurotiales</taxon>
        <taxon>Aspergillaceae</taxon>
        <taxon>Aspergillus</taxon>
        <taxon>Aspergillus subgen. Circumdati</taxon>
    </lineage>
</organism>
<protein>
    <recommendedName>
        <fullName evidence="2">DUF7907 domain-containing protein</fullName>
    </recommendedName>
</protein>
<evidence type="ECO:0000313" key="3">
    <source>
        <dbReference type="EMBL" id="KAF9884395.1"/>
    </source>
</evidence>
<name>A0AAD4GPF4_ASPNN</name>
<evidence type="ECO:0000256" key="1">
    <source>
        <dbReference type="SAM" id="SignalP"/>
    </source>
</evidence>
<dbReference type="Pfam" id="PF25484">
    <property type="entry name" value="DUF7907"/>
    <property type="match status" value="1"/>
</dbReference>
<evidence type="ECO:0000259" key="2">
    <source>
        <dbReference type="Pfam" id="PF25484"/>
    </source>
</evidence>
<dbReference type="AlphaFoldDB" id="A0AAD4GPF4"/>
<reference evidence="3" key="1">
    <citation type="journal article" date="2019" name="Beilstein J. Org. Chem.">
        <title>Nanangenines: drimane sesquiterpenoids as the dominant metabolite cohort of a novel Australian fungus, Aspergillus nanangensis.</title>
        <authorList>
            <person name="Lacey H.J."/>
            <person name="Gilchrist C.L.M."/>
            <person name="Crombie A."/>
            <person name="Kalaitzis J.A."/>
            <person name="Vuong D."/>
            <person name="Rutledge P.J."/>
            <person name="Turner P."/>
            <person name="Pitt J.I."/>
            <person name="Lacey E."/>
            <person name="Chooi Y.H."/>
            <person name="Piggott A.M."/>
        </authorList>
    </citation>
    <scope>NUCLEOTIDE SEQUENCE</scope>
    <source>
        <strain evidence="3">MST-FP2251</strain>
    </source>
</reference>
<feature type="signal peptide" evidence="1">
    <location>
        <begin position="1"/>
        <end position="16"/>
    </location>
</feature>
<comment type="caution">
    <text evidence="3">The sequence shown here is derived from an EMBL/GenBank/DDBJ whole genome shotgun (WGS) entry which is preliminary data.</text>
</comment>
<feature type="chain" id="PRO_5042259793" description="DUF7907 domain-containing protein" evidence="1">
    <location>
        <begin position="17"/>
        <end position="170"/>
    </location>
</feature>
<dbReference type="Proteomes" id="UP001194746">
    <property type="component" value="Unassembled WGS sequence"/>
</dbReference>
<accession>A0AAD4GPF4</accession>
<proteinExistence type="predicted"/>
<dbReference type="InterPro" id="IPR057229">
    <property type="entry name" value="DUF7907"/>
</dbReference>
<keyword evidence="1" id="KW-0732">Signal</keyword>